<evidence type="ECO:0000313" key="2">
    <source>
        <dbReference type="Proteomes" id="UP001497472"/>
    </source>
</evidence>
<dbReference type="EMBL" id="CAVLEF010000277">
    <property type="protein sequence ID" value="CAK1554242.1"/>
    <property type="molecule type" value="Genomic_DNA"/>
</dbReference>
<organism evidence="1 2">
    <name type="scientific">Leptosia nina</name>
    <dbReference type="NCBI Taxonomy" id="320188"/>
    <lineage>
        <taxon>Eukaryota</taxon>
        <taxon>Metazoa</taxon>
        <taxon>Ecdysozoa</taxon>
        <taxon>Arthropoda</taxon>
        <taxon>Hexapoda</taxon>
        <taxon>Insecta</taxon>
        <taxon>Pterygota</taxon>
        <taxon>Neoptera</taxon>
        <taxon>Endopterygota</taxon>
        <taxon>Lepidoptera</taxon>
        <taxon>Glossata</taxon>
        <taxon>Ditrysia</taxon>
        <taxon>Papilionoidea</taxon>
        <taxon>Pieridae</taxon>
        <taxon>Pierinae</taxon>
        <taxon>Leptosia</taxon>
    </lineage>
</organism>
<sequence>MAELSYFVEDFYEKVEELFIDYRTRLREDLKKCSSCLTASSSAIPSASNINATCEVRLPQISLPKCNGSYEKWQPFFDLFSSLIHNNSNLSPVQKLHYLKSCLQGEAHNVLQNLPITDANYSEAWLQLIRRYNNKRFNVNEVLKRLFAQRALHNESSTLIKDLLNTTSSCLKCLENMNISTASWDAIINFVVVSKLDTESKRMWELEVSRKEGICVVLVMF</sequence>
<name>A0AAV1JY59_9NEOP</name>
<evidence type="ECO:0000313" key="1">
    <source>
        <dbReference type="EMBL" id="CAK1554242.1"/>
    </source>
</evidence>
<gene>
    <name evidence="1" type="ORF">LNINA_LOCUS13170</name>
</gene>
<dbReference type="PANTHER" id="PTHR22954">
    <property type="entry name" value="RETROVIRAL PROTEASE-RELATED"/>
    <property type="match status" value="1"/>
</dbReference>
<protein>
    <submittedName>
        <fullName evidence="1">Uncharacterized protein</fullName>
    </submittedName>
</protein>
<dbReference type="Proteomes" id="UP001497472">
    <property type="component" value="Unassembled WGS sequence"/>
</dbReference>
<dbReference type="PANTHER" id="PTHR22954:SF3">
    <property type="entry name" value="PROTEIN CBG08539"/>
    <property type="match status" value="1"/>
</dbReference>
<dbReference type="InterPro" id="IPR005312">
    <property type="entry name" value="DUF1759"/>
</dbReference>
<accession>A0AAV1JY59</accession>
<dbReference type="AlphaFoldDB" id="A0AAV1JY59"/>
<proteinExistence type="predicted"/>
<keyword evidence="2" id="KW-1185">Reference proteome</keyword>
<comment type="caution">
    <text evidence="1">The sequence shown here is derived from an EMBL/GenBank/DDBJ whole genome shotgun (WGS) entry which is preliminary data.</text>
</comment>
<reference evidence="1 2" key="1">
    <citation type="submission" date="2023-11" db="EMBL/GenBank/DDBJ databases">
        <authorList>
            <person name="Okamura Y."/>
        </authorList>
    </citation>
    <scope>NUCLEOTIDE SEQUENCE [LARGE SCALE GENOMIC DNA]</scope>
</reference>
<dbReference type="Pfam" id="PF03564">
    <property type="entry name" value="DUF1759"/>
    <property type="match status" value="1"/>
</dbReference>